<comment type="caution">
    <text evidence="3">The sequence shown here is derived from an EMBL/GenBank/DDBJ whole genome shotgun (WGS) entry which is preliminary data.</text>
</comment>
<sequence>MSDVADRDLESLLAELEALRDQNERLADRVETLEDDLDRTTDRVDDLERNVTTLETCTTTLEAKTETLETETATLHQENDRLDTLETETTQNTAAIEAAHRRSGANKARLEELQARELEKGAHLLETNVDRHEIDVDGDRLEKIQKDDRAYYRLPDADDPLDRSDVTVAHGDLLPIQQLARMDEDMLRSTTNALPSRLAAKLWKARTDPSTGDDPWNDGCKNVKEYVKASDLKHWIRRQEPGTSDAYAKKLVSRTIDALLDLSKNRLAIRRKRERKNGLEYTERRVLLTTEAEIPGETRRAANGDADDSSGDHAGTETLEAKSRRETSGTEAVDTPTPKTPDVHGED</sequence>
<dbReference type="InterPro" id="IPR058321">
    <property type="entry name" value="DUF8008"/>
</dbReference>
<gene>
    <name evidence="3" type="ORF">OB960_09485</name>
</gene>
<protein>
    <submittedName>
        <fullName evidence="3">Uncharacterized protein</fullName>
    </submittedName>
</protein>
<organism evidence="3 4">
    <name type="scientific">Natronoglomus mannanivorans</name>
    <dbReference type="NCBI Taxonomy" id="2979990"/>
    <lineage>
        <taxon>Archaea</taxon>
        <taxon>Methanobacteriati</taxon>
        <taxon>Methanobacteriota</taxon>
        <taxon>Stenosarchaea group</taxon>
        <taxon>Halobacteria</taxon>
        <taxon>Halobacteriales</taxon>
        <taxon>Natrialbaceae</taxon>
        <taxon>Natronoglomus</taxon>
    </lineage>
</organism>
<feature type="coiled-coil region" evidence="1">
    <location>
        <begin position="2"/>
        <end position="88"/>
    </location>
</feature>
<dbReference type="EMBL" id="JAOPKA010000004">
    <property type="protein sequence ID" value="MCU4741630.1"/>
    <property type="molecule type" value="Genomic_DNA"/>
</dbReference>
<dbReference type="RefSeq" id="WP_338003466.1">
    <property type="nucleotide sequence ID" value="NZ_JAOPKA010000004.1"/>
</dbReference>
<dbReference type="AlphaFoldDB" id="A0AAP2YYG6"/>
<evidence type="ECO:0000256" key="1">
    <source>
        <dbReference type="SAM" id="Coils"/>
    </source>
</evidence>
<keyword evidence="1" id="KW-0175">Coiled coil</keyword>
<evidence type="ECO:0000313" key="4">
    <source>
        <dbReference type="Proteomes" id="UP001321018"/>
    </source>
</evidence>
<reference evidence="3" key="1">
    <citation type="submission" date="2022-09" db="EMBL/GenBank/DDBJ databases">
        <title>Enrichment on poylsaccharides allowed isolation of novel metabolic and taxonomic groups of Haloarchaea.</title>
        <authorList>
            <person name="Sorokin D.Y."/>
            <person name="Elcheninov A.G."/>
            <person name="Khizhniak T.V."/>
            <person name="Kolganova T.V."/>
            <person name="Kublanov I.V."/>
        </authorList>
    </citation>
    <scope>NUCLEOTIDE SEQUENCE</scope>
    <source>
        <strain evidence="3">AArc-xg1-1</strain>
    </source>
</reference>
<accession>A0AAP2YYG6</accession>
<dbReference type="Proteomes" id="UP001321018">
    <property type="component" value="Unassembled WGS sequence"/>
</dbReference>
<feature type="compositionally biased region" description="Basic and acidic residues" evidence="2">
    <location>
        <begin position="310"/>
        <end position="328"/>
    </location>
</feature>
<dbReference type="Pfam" id="PF26032">
    <property type="entry name" value="DUF8008"/>
    <property type="match status" value="1"/>
</dbReference>
<proteinExistence type="predicted"/>
<evidence type="ECO:0000313" key="3">
    <source>
        <dbReference type="EMBL" id="MCU4741630.1"/>
    </source>
</evidence>
<name>A0AAP2YYG6_9EURY</name>
<feature type="region of interest" description="Disordered" evidence="2">
    <location>
        <begin position="290"/>
        <end position="347"/>
    </location>
</feature>
<evidence type="ECO:0000256" key="2">
    <source>
        <dbReference type="SAM" id="MobiDB-lite"/>
    </source>
</evidence>
<dbReference type="Gene3D" id="1.10.287.1490">
    <property type="match status" value="1"/>
</dbReference>